<dbReference type="InterPro" id="IPR036259">
    <property type="entry name" value="MFS_trans_sf"/>
</dbReference>
<evidence type="ECO:0000313" key="7">
    <source>
        <dbReference type="EMBL" id="QPS09476.1"/>
    </source>
</evidence>
<dbReference type="Gene3D" id="1.20.1250.20">
    <property type="entry name" value="MFS general substrate transporter like domains"/>
    <property type="match status" value="1"/>
</dbReference>
<dbReference type="InterPro" id="IPR004752">
    <property type="entry name" value="AmpG_permease/AT-1"/>
</dbReference>
<feature type="transmembrane region" description="Helical" evidence="6">
    <location>
        <begin position="52"/>
        <end position="73"/>
    </location>
</feature>
<evidence type="ECO:0000256" key="5">
    <source>
        <dbReference type="ARBA" id="ARBA00023136"/>
    </source>
</evidence>
<dbReference type="SUPFAM" id="SSF103473">
    <property type="entry name" value="MFS general substrate transporter"/>
    <property type="match status" value="1"/>
</dbReference>
<comment type="subcellular location">
    <subcellularLocation>
        <location evidence="1">Membrane</location>
        <topology evidence="1">Multi-pass membrane protein</topology>
    </subcellularLocation>
</comment>
<keyword evidence="3 6" id="KW-0812">Transmembrane</keyword>
<gene>
    <name evidence="7" type="ORF">I6G66_05475</name>
</gene>
<sequence>MSVPMNHAGSAPVVQPPGLHAWLMVAGLYLTQGMPLGLAMDAVPTLLRSEGAQLGALAFLPLVGLPWVLKFLWATRVDNRWSARLGRRRSWILPMQALVLLCLAASAALGITLQTAPAIVALAALGSLASATQDIATDGLVAEHFRGRGLAGANALQVGGTMVGFFVGGAGSMVLAGLLGQRLALAALCLPVAFSLLLVALWREPAALQGLCSRPGVRRPPARLKAFVQRSGAWPLVAAAVLSSITAVSGFGLAKLFLVDAGWPVEAVGRVGMAGGAVTVLLGCGGGAWLVARLGARPALACGLVACAASALGWMALAAGLLPLDMGTAFAAQALGAFGTGASSVAVMTLAMRFAGAGPQAGTDMTAVQSARDTGEILASTLVTSLAAGVGYGGGFAAGLLAAAVTLAVCWRMLGHLGGAQSIVADAGADPVAKSS</sequence>
<feature type="transmembrane region" description="Helical" evidence="6">
    <location>
        <begin position="298"/>
        <end position="322"/>
    </location>
</feature>
<feature type="transmembrane region" description="Helical" evidence="6">
    <location>
        <begin position="233"/>
        <end position="259"/>
    </location>
</feature>
<feature type="transmembrane region" description="Helical" evidence="6">
    <location>
        <begin position="271"/>
        <end position="292"/>
    </location>
</feature>
<accession>A0A7T2VZS6</accession>
<evidence type="ECO:0000256" key="1">
    <source>
        <dbReference type="ARBA" id="ARBA00004141"/>
    </source>
</evidence>
<dbReference type="GO" id="GO:0016020">
    <property type="term" value="C:membrane"/>
    <property type="evidence" value="ECO:0007669"/>
    <property type="project" value="UniProtKB-SubCell"/>
</dbReference>
<evidence type="ECO:0000313" key="8">
    <source>
        <dbReference type="Proteomes" id="UP000594778"/>
    </source>
</evidence>
<dbReference type="GO" id="GO:0008521">
    <property type="term" value="F:acetyl-CoA transmembrane transporter activity"/>
    <property type="evidence" value="ECO:0007669"/>
    <property type="project" value="InterPro"/>
</dbReference>
<evidence type="ECO:0000256" key="3">
    <source>
        <dbReference type="ARBA" id="ARBA00022692"/>
    </source>
</evidence>
<feature type="transmembrane region" description="Helical" evidence="6">
    <location>
        <begin position="93"/>
        <end position="111"/>
    </location>
</feature>
<evidence type="ECO:0000256" key="2">
    <source>
        <dbReference type="ARBA" id="ARBA00022448"/>
    </source>
</evidence>
<feature type="transmembrane region" description="Helical" evidence="6">
    <location>
        <begin position="390"/>
        <end position="411"/>
    </location>
</feature>
<dbReference type="AlphaFoldDB" id="A0A7T2VZS6"/>
<organism evidence="7 8">
    <name type="scientific">Delftia acidovorans</name>
    <name type="common">Pseudomonas acidovorans</name>
    <name type="synonym">Comamonas acidovorans</name>
    <dbReference type="NCBI Taxonomy" id="80866"/>
    <lineage>
        <taxon>Bacteria</taxon>
        <taxon>Pseudomonadati</taxon>
        <taxon>Pseudomonadota</taxon>
        <taxon>Betaproteobacteria</taxon>
        <taxon>Burkholderiales</taxon>
        <taxon>Comamonadaceae</taxon>
        <taxon>Delftia</taxon>
    </lineage>
</organism>
<feature type="transmembrane region" description="Helical" evidence="6">
    <location>
        <begin position="334"/>
        <end position="355"/>
    </location>
</feature>
<proteinExistence type="predicted"/>
<dbReference type="PANTHER" id="PTHR12778">
    <property type="entry name" value="SOLUTE CARRIER FAMILY 33 ACETYL-COA TRANSPORTER -RELATED"/>
    <property type="match status" value="1"/>
</dbReference>
<dbReference type="InterPro" id="IPR014090">
    <property type="entry name" value="Siderophore_transpt_RhtX/FptX"/>
</dbReference>
<dbReference type="NCBIfam" id="TIGR02718">
    <property type="entry name" value="sider_RhtX_FptX"/>
    <property type="match status" value="1"/>
</dbReference>
<dbReference type="PANTHER" id="PTHR12778:SF10">
    <property type="entry name" value="MAJOR FACILITATOR SUPERFAMILY DOMAIN-CONTAINING PROTEIN 3"/>
    <property type="match status" value="1"/>
</dbReference>
<reference evidence="7 8" key="1">
    <citation type="submission" date="2020-12" db="EMBL/GenBank/DDBJ databases">
        <title>FDA dAtabase for Regulatory Grade micrObial Sequences (FDA-ARGOS): Supporting development and validation of Infectious Disease Dx tests.</title>
        <authorList>
            <person name="Sproer C."/>
            <person name="Gronow S."/>
            <person name="Severitt S."/>
            <person name="Schroder I."/>
            <person name="Tallon L."/>
            <person name="Sadzewicz L."/>
            <person name="Zhao X."/>
            <person name="Boylan J."/>
            <person name="Ott S."/>
            <person name="Bowen H."/>
            <person name="Vavikolanu K."/>
            <person name="Mehta A."/>
            <person name="Aluvathingal J."/>
            <person name="Nadendla S."/>
            <person name="Lowell S."/>
            <person name="Myers T."/>
            <person name="Yan Y."/>
            <person name="Sichtig H."/>
        </authorList>
    </citation>
    <scope>NUCLEOTIDE SEQUENCE [LARGE SCALE GENOMIC DNA]</scope>
    <source>
        <strain evidence="7 8">FDAARGOS_909</strain>
    </source>
</reference>
<keyword evidence="4 6" id="KW-1133">Transmembrane helix</keyword>
<keyword evidence="2" id="KW-0813">Transport</keyword>
<feature type="transmembrane region" description="Helical" evidence="6">
    <location>
        <begin position="183"/>
        <end position="202"/>
    </location>
</feature>
<dbReference type="GO" id="GO:0035348">
    <property type="term" value="P:acetyl-CoA transmembrane transport"/>
    <property type="evidence" value="ECO:0007669"/>
    <property type="project" value="InterPro"/>
</dbReference>
<name>A0A7T2VZS6_DELAC</name>
<feature type="transmembrane region" description="Helical" evidence="6">
    <location>
        <begin position="156"/>
        <end position="176"/>
    </location>
</feature>
<dbReference type="Proteomes" id="UP000594778">
    <property type="component" value="Chromosome"/>
</dbReference>
<keyword evidence="5 6" id="KW-0472">Membrane</keyword>
<dbReference type="EMBL" id="CP065668">
    <property type="protein sequence ID" value="QPS09476.1"/>
    <property type="molecule type" value="Genomic_DNA"/>
</dbReference>
<dbReference type="InterPro" id="IPR024371">
    <property type="entry name" value="AcetylCoA_trans_1-like"/>
</dbReference>
<evidence type="ECO:0000256" key="4">
    <source>
        <dbReference type="ARBA" id="ARBA00022989"/>
    </source>
</evidence>
<protein>
    <submittedName>
        <fullName evidence="7">RhtX/FptX family siderophore transporter</fullName>
    </submittedName>
</protein>
<dbReference type="Pfam" id="PF13000">
    <property type="entry name" value="Acatn"/>
    <property type="match status" value="1"/>
</dbReference>
<feature type="transmembrane region" description="Helical" evidence="6">
    <location>
        <begin position="20"/>
        <end position="40"/>
    </location>
</feature>
<evidence type="ECO:0000256" key="6">
    <source>
        <dbReference type="SAM" id="Phobius"/>
    </source>
</evidence>